<dbReference type="EMBL" id="BNDZ01000003">
    <property type="protein sequence ID" value="GHI45007.1"/>
    <property type="molecule type" value="Genomic_DNA"/>
</dbReference>
<gene>
    <name evidence="2" type="ORF">ScoT_11810</name>
</gene>
<dbReference type="AlphaFoldDB" id="A0AA37BUC5"/>
<accession>A0AA37BUC5</accession>
<evidence type="ECO:0000256" key="1">
    <source>
        <dbReference type="SAM" id="SignalP"/>
    </source>
</evidence>
<name>A0AA37BUC5_9ACTN</name>
<feature type="chain" id="PRO_5041226579" description="ATP-dependent Lon protease" evidence="1">
    <location>
        <begin position="31"/>
        <end position="262"/>
    </location>
</feature>
<comment type="caution">
    <text evidence="2">The sequence shown here is derived from an EMBL/GenBank/DDBJ whole genome shotgun (WGS) entry which is preliminary data.</text>
</comment>
<evidence type="ECO:0000313" key="2">
    <source>
        <dbReference type="EMBL" id="GHI45007.1"/>
    </source>
</evidence>
<keyword evidence="1" id="KW-0732">Signal</keyword>
<evidence type="ECO:0008006" key="4">
    <source>
        <dbReference type="Google" id="ProtNLM"/>
    </source>
</evidence>
<proteinExistence type="predicted"/>
<feature type="signal peptide" evidence="1">
    <location>
        <begin position="1"/>
        <end position="30"/>
    </location>
</feature>
<protein>
    <recommendedName>
        <fullName evidence="4">ATP-dependent Lon protease</fullName>
    </recommendedName>
</protein>
<sequence length="262" mass="27025">MASVRRARTRAGLVGLLAMGVLATFTPQAAADAHSPWGYYGPVKGIKYKNRATIADSSRLYASTTAAKNGSGNVPSGYLGALARLYKGSTLCASNGYSYTSGPANSLSVPTLGKGCGKGTYHSYGVTKAYTGNGYKAVYTFKSPSVNHRSLTAGPAAPGHGAAPAWPKNAKGETYGSGLEATSPGNAPDLIRAYTTGGEVGYVKRAELEDEPAPASPREAVALQKRLAGADRRIAVYDADGTTVLGDFVVRRAPASALTQGR</sequence>
<reference evidence="2" key="1">
    <citation type="submission" date="2022-09" db="EMBL/GenBank/DDBJ databases">
        <title>Whole genome shotgun sequence of Streptomyces albidoflavus NBRC 12854.</title>
        <authorList>
            <person name="Komaki H."/>
            <person name="Tamura T."/>
        </authorList>
    </citation>
    <scope>NUCLEOTIDE SEQUENCE</scope>
    <source>
        <strain evidence="2">NBRC 12854</strain>
    </source>
</reference>
<evidence type="ECO:0000313" key="3">
    <source>
        <dbReference type="Proteomes" id="UP001051844"/>
    </source>
</evidence>
<dbReference type="Proteomes" id="UP001051844">
    <property type="component" value="Unassembled WGS sequence"/>
</dbReference>
<organism evidence="2 3">
    <name type="scientific">Streptomyces albidoflavus</name>
    <dbReference type="NCBI Taxonomy" id="1886"/>
    <lineage>
        <taxon>Bacteria</taxon>
        <taxon>Bacillati</taxon>
        <taxon>Actinomycetota</taxon>
        <taxon>Actinomycetes</taxon>
        <taxon>Kitasatosporales</taxon>
        <taxon>Streptomycetaceae</taxon>
        <taxon>Streptomyces</taxon>
        <taxon>Streptomyces albidoflavus group</taxon>
    </lineage>
</organism>